<proteinExistence type="predicted"/>
<dbReference type="FunFam" id="1.25.40.10:FF:001362">
    <property type="entry name" value="RNA splicing factor"/>
    <property type="match status" value="1"/>
</dbReference>
<evidence type="ECO:0000259" key="6">
    <source>
        <dbReference type="Pfam" id="PF06424"/>
    </source>
</evidence>
<evidence type="ECO:0000256" key="2">
    <source>
        <dbReference type="ARBA" id="ARBA00022737"/>
    </source>
</evidence>
<keyword evidence="4" id="KW-0175">Coiled coil</keyword>
<dbReference type="EMBL" id="NBNE01000031">
    <property type="protein sequence ID" value="OWZ24052.1"/>
    <property type="molecule type" value="Genomic_DNA"/>
</dbReference>
<dbReference type="Pfam" id="PF14559">
    <property type="entry name" value="TPR_19"/>
    <property type="match status" value="1"/>
</dbReference>
<dbReference type="Gene3D" id="1.25.40.10">
    <property type="entry name" value="Tetratricopeptide repeat domain"/>
    <property type="match status" value="4"/>
</dbReference>
<dbReference type="Proteomes" id="UP000198211">
    <property type="component" value="Unassembled WGS sequence"/>
</dbReference>
<reference evidence="8" key="1">
    <citation type="submission" date="2017-03" db="EMBL/GenBank/DDBJ databases">
        <title>Phytopthora megakarya and P. palmivora, two closely related causual agents of cacao black pod achieved similar genome size and gene model numbers by different mechanisms.</title>
        <authorList>
            <person name="Ali S."/>
            <person name="Shao J."/>
            <person name="Larry D.J."/>
            <person name="Kronmiller B."/>
            <person name="Shen D."/>
            <person name="Strem M.D."/>
            <person name="Melnick R.L."/>
            <person name="Guiltinan M.J."/>
            <person name="Tyler B.M."/>
            <person name="Meinhardt L.W."/>
            <person name="Bailey B.A."/>
        </authorList>
    </citation>
    <scope>NUCLEOTIDE SEQUENCE [LARGE SCALE GENOMIC DNA]</scope>
    <source>
        <strain evidence="8">zdho120</strain>
    </source>
</reference>
<evidence type="ECO:0000313" key="7">
    <source>
        <dbReference type="EMBL" id="OWZ24052.1"/>
    </source>
</evidence>
<name>A0A225X2Z7_9STRA</name>
<feature type="compositionally biased region" description="Gly residues" evidence="5">
    <location>
        <begin position="74"/>
        <end position="86"/>
    </location>
</feature>
<dbReference type="InterPro" id="IPR003107">
    <property type="entry name" value="HAT"/>
</dbReference>
<dbReference type="OrthoDB" id="440128at2759"/>
<evidence type="ECO:0000256" key="1">
    <source>
        <dbReference type="ARBA" id="ARBA00004123"/>
    </source>
</evidence>
<dbReference type="PANTHER" id="PTHR11246:SF1">
    <property type="entry name" value="PRE-MRNA-PROCESSING FACTOR 6"/>
    <property type="match status" value="1"/>
</dbReference>
<dbReference type="GO" id="GO:0071013">
    <property type="term" value="C:catalytic step 2 spliceosome"/>
    <property type="evidence" value="ECO:0007669"/>
    <property type="project" value="TreeGrafter"/>
</dbReference>
<evidence type="ECO:0000256" key="3">
    <source>
        <dbReference type="ARBA" id="ARBA00023242"/>
    </source>
</evidence>
<organism evidence="7 8">
    <name type="scientific">Phytophthora megakarya</name>
    <dbReference type="NCBI Taxonomy" id="4795"/>
    <lineage>
        <taxon>Eukaryota</taxon>
        <taxon>Sar</taxon>
        <taxon>Stramenopiles</taxon>
        <taxon>Oomycota</taxon>
        <taxon>Peronosporomycetes</taxon>
        <taxon>Peronosporales</taxon>
        <taxon>Peronosporaceae</taxon>
        <taxon>Phytophthora</taxon>
    </lineage>
</organism>
<dbReference type="GO" id="GO:0046540">
    <property type="term" value="C:U4/U6 x U5 tri-snRNP complex"/>
    <property type="evidence" value="ECO:0007669"/>
    <property type="project" value="TreeGrafter"/>
</dbReference>
<keyword evidence="2" id="KW-0677">Repeat</keyword>
<dbReference type="Pfam" id="PF06424">
    <property type="entry name" value="PRP1_N"/>
    <property type="match status" value="1"/>
</dbReference>
<feature type="domain" description="PRP1 splicing factor N-terminal" evidence="6">
    <location>
        <begin position="16"/>
        <end position="196"/>
    </location>
</feature>
<comment type="subcellular location">
    <subcellularLocation>
        <location evidence="1">Nucleus</location>
    </subcellularLocation>
</comment>
<dbReference type="SUPFAM" id="SSF48452">
    <property type="entry name" value="TPR-like"/>
    <property type="match status" value="2"/>
</dbReference>
<dbReference type="GO" id="GO:0000244">
    <property type="term" value="P:spliceosomal tri-snRNP complex assembly"/>
    <property type="evidence" value="ECO:0007669"/>
    <property type="project" value="TreeGrafter"/>
</dbReference>
<comment type="caution">
    <text evidence="7">The sequence shown here is derived from an EMBL/GenBank/DDBJ whole genome shotgun (WGS) entry which is preliminary data.</text>
</comment>
<feature type="coiled-coil region" evidence="4">
    <location>
        <begin position="132"/>
        <end position="162"/>
    </location>
</feature>
<dbReference type="FunFam" id="1.25.40.10:FF:000769">
    <property type="entry name" value="Pre-mRNA-processing factor 6"/>
    <property type="match status" value="1"/>
</dbReference>
<protein>
    <submittedName>
        <fullName evidence="7">Pre-mRNA-processing factor</fullName>
    </submittedName>
</protein>
<sequence length="953" mass="106408">MSGLGQRVRNTYASGAPANYVPGLGRGAVGFTTRSDIGPARAPMMQDGTQDAPFLPPAGRGRGVEMVGRPGPSAGRGSGTAGMGGFGREKDENEDFGDYSETNYDEFSGYSSRGLFQDTPYDQDDKEADDVYERVDERMDARRKRRRELKQLEELKKQRKEMPKISDQFADLKSSLQNMSDAEWDMIPDIGDYSLKYKTNTALQKRNEMFAPVPDSVLGANAGSTVSNTVTPGEDTPGGMSSVTGLAGARGAQLSHKLDKMSDSISGQTVVDPKGYLTDLNSLKLTSDAEIGDIKKARLLLRSVTMTNPKHGPGWIAAARLEEVAGKIVQARKIIAQGCESCPTQEDVWLEAARLQNPENAKTILAKAVRHVPKSVKVWLQAAQLEGDDELKKLVMRRALEFIPNSVKLWKALIELEDVDGARILLGRAVECVPQAVDLWLALARLETYENAKKTLNKARAAIPTEPSIWITAAKLEEAQGKNLDMIDRIIQLALKSLQKHQVVMNREMWLKEAEACEQAEAPLTCAAIVRASLDVGVDPEDRKRTWMDDAENSINHGALLTAKAIYAAALKVFPGKKSIWLRAVALEKRVQEGKSAEPVEQLLQKAVTSCPHAEILWLMAAKEVWTNGSVENARLILRQAFSANPNSEAIWLAAVKLEWENDEIDLARALLAKARAQAPSPHVWMKSVLLERECAENHKDEEDLVLEGIKLYPDFPRLFMMAGQYYERLNPPNYEKAKKMYREGVQRCPKSIPLWTLSSQLEEKMNGVTKARSVLELARLKNPKNDMLWLEAARLEARWDNPKGQEMLMAKALQECPESGILLAESIDIAPRAQQKRASFTALKKKDNDPSVCLSVAKLFWQERKYSKARKWLERTVQLDSDFGDAWSHYYLFELKHGSKEATEKILKRAVTSDPHHGEKWTRVSKQTQNRRKKAEELVKLVSLTLPFAEQP</sequence>
<dbReference type="FunFam" id="1.25.40.10:FF:000774">
    <property type="entry name" value="Unplaced genomic scaffold supercont1.1, whole genome shotgun sequence"/>
    <property type="match status" value="1"/>
</dbReference>
<dbReference type="PANTHER" id="PTHR11246">
    <property type="entry name" value="PRE-MRNA SPLICING FACTOR"/>
    <property type="match status" value="1"/>
</dbReference>
<evidence type="ECO:0000313" key="8">
    <source>
        <dbReference type="Proteomes" id="UP000198211"/>
    </source>
</evidence>
<keyword evidence="3" id="KW-0539">Nucleus</keyword>
<evidence type="ECO:0000256" key="4">
    <source>
        <dbReference type="SAM" id="Coils"/>
    </source>
</evidence>
<dbReference type="InterPro" id="IPR010491">
    <property type="entry name" value="PRP1_N"/>
</dbReference>
<keyword evidence="8" id="KW-1185">Reference proteome</keyword>
<accession>A0A225X2Z7</accession>
<gene>
    <name evidence="7" type="ORF">PHMEG_000988</name>
</gene>
<dbReference type="FunFam" id="1.25.40.10:FF:000665">
    <property type="entry name" value="Pre-mRNA-processing factor 6"/>
    <property type="match status" value="1"/>
</dbReference>
<dbReference type="AlphaFoldDB" id="A0A225X2Z7"/>
<evidence type="ECO:0000256" key="5">
    <source>
        <dbReference type="SAM" id="MobiDB-lite"/>
    </source>
</evidence>
<dbReference type="SMART" id="SM00386">
    <property type="entry name" value="HAT"/>
    <property type="match status" value="12"/>
</dbReference>
<dbReference type="InterPro" id="IPR045075">
    <property type="entry name" value="Syf1-like"/>
</dbReference>
<dbReference type="InterPro" id="IPR011990">
    <property type="entry name" value="TPR-like_helical_dom_sf"/>
</dbReference>
<feature type="region of interest" description="Disordered" evidence="5">
    <location>
        <begin position="69"/>
        <end position="94"/>
    </location>
</feature>
<dbReference type="STRING" id="4795.A0A225X2Z7"/>